<dbReference type="AlphaFoldDB" id="A0A8X6YPK2"/>
<feature type="region of interest" description="Disordered" evidence="1">
    <location>
        <begin position="1"/>
        <end position="31"/>
    </location>
</feature>
<comment type="caution">
    <text evidence="2">The sequence shown here is derived from an EMBL/GenBank/DDBJ whole genome shotgun (WGS) entry which is preliminary data.</text>
</comment>
<organism evidence="2 3">
    <name type="scientific">Trichonephila inaurata madagascariensis</name>
    <dbReference type="NCBI Taxonomy" id="2747483"/>
    <lineage>
        <taxon>Eukaryota</taxon>
        <taxon>Metazoa</taxon>
        <taxon>Ecdysozoa</taxon>
        <taxon>Arthropoda</taxon>
        <taxon>Chelicerata</taxon>
        <taxon>Arachnida</taxon>
        <taxon>Araneae</taxon>
        <taxon>Araneomorphae</taxon>
        <taxon>Entelegynae</taxon>
        <taxon>Araneoidea</taxon>
        <taxon>Nephilidae</taxon>
        <taxon>Trichonephila</taxon>
        <taxon>Trichonephila inaurata</taxon>
    </lineage>
</organism>
<keyword evidence="3" id="KW-1185">Reference proteome</keyword>
<proteinExistence type="predicted"/>
<protein>
    <submittedName>
        <fullName evidence="2">Uncharacterized protein</fullName>
    </submittedName>
</protein>
<gene>
    <name evidence="2" type="ORF">TNIN_327141</name>
</gene>
<evidence type="ECO:0000256" key="1">
    <source>
        <dbReference type="SAM" id="MobiDB-lite"/>
    </source>
</evidence>
<evidence type="ECO:0000313" key="3">
    <source>
        <dbReference type="Proteomes" id="UP000886998"/>
    </source>
</evidence>
<evidence type="ECO:0000313" key="2">
    <source>
        <dbReference type="EMBL" id="GFY74207.1"/>
    </source>
</evidence>
<dbReference type="EMBL" id="BMAV01020594">
    <property type="protein sequence ID" value="GFY74207.1"/>
    <property type="molecule type" value="Genomic_DNA"/>
</dbReference>
<reference evidence="2" key="1">
    <citation type="submission" date="2020-08" db="EMBL/GenBank/DDBJ databases">
        <title>Multicomponent nature underlies the extraordinary mechanical properties of spider dragline silk.</title>
        <authorList>
            <person name="Kono N."/>
            <person name="Nakamura H."/>
            <person name="Mori M."/>
            <person name="Yoshida Y."/>
            <person name="Ohtoshi R."/>
            <person name="Malay A.D."/>
            <person name="Moran D.A.P."/>
            <person name="Tomita M."/>
            <person name="Numata K."/>
            <person name="Arakawa K."/>
        </authorList>
    </citation>
    <scope>NUCLEOTIDE SEQUENCE</scope>
</reference>
<dbReference type="Proteomes" id="UP000886998">
    <property type="component" value="Unassembled WGS sequence"/>
</dbReference>
<accession>A0A8X6YPK2</accession>
<feature type="non-terminal residue" evidence="2">
    <location>
        <position position="1"/>
    </location>
</feature>
<sequence>IPIRPWMDKAGLGCTDMETSGPAPPEDKRKRKWVKARERYFRLSS</sequence>
<name>A0A8X6YPK2_9ARAC</name>